<organism evidence="2 3">
    <name type="scientific">Caenorhabditis angaria</name>
    <dbReference type="NCBI Taxonomy" id="860376"/>
    <lineage>
        <taxon>Eukaryota</taxon>
        <taxon>Metazoa</taxon>
        <taxon>Ecdysozoa</taxon>
        <taxon>Nematoda</taxon>
        <taxon>Chromadorea</taxon>
        <taxon>Rhabditida</taxon>
        <taxon>Rhabditina</taxon>
        <taxon>Rhabditomorpha</taxon>
        <taxon>Rhabditoidea</taxon>
        <taxon>Rhabditidae</taxon>
        <taxon>Peloderinae</taxon>
        <taxon>Caenorhabditis</taxon>
    </lineage>
</organism>
<dbReference type="EMBL" id="CANHGI010000002">
    <property type="protein sequence ID" value="CAI5441024.1"/>
    <property type="molecule type" value="Genomic_DNA"/>
</dbReference>
<evidence type="ECO:0000313" key="2">
    <source>
        <dbReference type="EMBL" id="CAI5441024.1"/>
    </source>
</evidence>
<name>A0A9P1MUV5_9PELO</name>
<reference evidence="2" key="1">
    <citation type="submission" date="2022-11" db="EMBL/GenBank/DDBJ databases">
        <authorList>
            <person name="Kikuchi T."/>
        </authorList>
    </citation>
    <scope>NUCLEOTIDE SEQUENCE</scope>
    <source>
        <strain evidence="2">PS1010</strain>
    </source>
</reference>
<feature type="chain" id="PRO_5040290435" evidence="1">
    <location>
        <begin position="21"/>
        <end position="140"/>
    </location>
</feature>
<keyword evidence="3" id="KW-1185">Reference proteome</keyword>
<feature type="signal peptide" evidence="1">
    <location>
        <begin position="1"/>
        <end position="20"/>
    </location>
</feature>
<comment type="caution">
    <text evidence="2">The sequence shown here is derived from an EMBL/GenBank/DDBJ whole genome shotgun (WGS) entry which is preliminary data.</text>
</comment>
<sequence length="140" mass="15924">MKNLSISTLIFLIFINFCSTSTSNDAQAKKCVEFWRKAIHDEVLSVIHSSFTLHVEPKDGGKTRIHKRTDFLHMLINHKETLKLLFDPDIVYNVGLIPAAHTIMINNPKITMVGLLEPEKCSLKNVVLHGYDGDLEHKEN</sequence>
<keyword evidence="1" id="KW-0732">Signal</keyword>
<protein>
    <submittedName>
        <fullName evidence="2">Uncharacterized protein</fullName>
    </submittedName>
</protein>
<gene>
    <name evidence="2" type="ORF">CAMP_LOCUS3661</name>
</gene>
<accession>A0A9P1MUV5</accession>
<evidence type="ECO:0000256" key="1">
    <source>
        <dbReference type="SAM" id="SignalP"/>
    </source>
</evidence>
<dbReference type="Proteomes" id="UP001152747">
    <property type="component" value="Unassembled WGS sequence"/>
</dbReference>
<proteinExistence type="predicted"/>
<evidence type="ECO:0000313" key="3">
    <source>
        <dbReference type="Proteomes" id="UP001152747"/>
    </source>
</evidence>
<dbReference type="AlphaFoldDB" id="A0A9P1MUV5"/>